<comment type="caution">
    <text evidence="2">The sequence shown here is derived from an EMBL/GenBank/DDBJ whole genome shotgun (WGS) entry which is preliminary data.</text>
</comment>
<accession>A0ABR1MD82</accession>
<feature type="chain" id="PRO_5045790421" description="Secreted protein" evidence="1">
    <location>
        <begin position="29"/>
        <end position="71"/>
    </location>
</feature>
<proteinExistence type="predicted"/>
<name>A0ABR1MD82_9PEZI</name>
<protein>
    <recommendedName>
        <fullName evidence="4">Secreted protein</fullName>
    </recommendedName>
</protein>
<gene>
    <name evidence="2" type="ORF">IWX46DRAFT_600145</name>
</gene>
<dbReference type="Proteomes" id="UP001365128">
    <property type="component" value="Unassembled WGS sequence"/>
</dbReference>
<dbReference type="EMBL" id="JBBPDW010000015">
    <property type="protein sequence ID" value="KAK7546292.1"/>
    <property type="molecule type" value="Genomic_DNA"/>
</dbReference>
<keyword evidence="3" id="KW-1185">Reference proteome</keyword>
<evidence type="ECO:0000313" key="3">
    <source>
        <dbReference type="Proteomes" id="UP001365128"/>
    </source>
</evidence>
<keyword evidence="1" id="KW-0732">Signal</keyword>
<sequence length="71" mass="8435">MCPLAFLSLLHRLFVCLLPFWTATDGSASRRRHSRVKTMTQTRPQRFKQAWWHTQAWVSEDWALNAPCHRP</sequence>
<reference evidence="2 3" key="1">
    <citation type="submission" date="2024-04" db="EMBL/GenBank/DDBJ databases">
        <title>Phyllosticta paracitricarpa is synonymous to the EU quarantine fungus P. citricarpa based on phylogenomic analyses.</title>
        <authorList>
            <consortium name="Lawrence Berkeley National Laboratory"/>
            <person name="Van Ingen-Buijs V.A."/>
            <person name="Van Westerhoven A.C."/>
            <person name="Haridas S."/>
            <person name="Skiadas P."/>
            <person name="Martin F."/>
            <person name="Groenewald J.Z."/>
            <person name="Crous P.W."/>
            <person name="Seidl M.F."/>
        </authorList>
    </citation>
    <scope>NUCLEOTIDE SEQUENCE [LARGE SCALE GENOMIC DNA]</scope>
    <source>
        <strain evidence="2 3">CBS 122670</strain>
    </source>
</reference>
<feature type="signal peptide" evidence="1">
    <location>
        <begin position="1"/>
        <end position="28"/>
    </location>
</feature>
<organism evidence="2 3">
    <name type="scientific">Phyllosticta citricarpa</name>
    <dbReference type="NCBI Taxonomy" id="55181"/>
    <lineage>
        <taxon>Eukaryota</taxon>
        <taxon>Fungi</taxon>
        <taxon>Dikarya</taxon>
        <taxon>Ascomycota</taxon>
        <taxon>Pezizomycotina</taxon>
        <taxon>Dothideomycetes</taxon>
        <taxon>Dothideomycetes incertae sedis</taxon>
        <taxon>Botryosphaeriales</taxon>
        <taxon>Phyllostictaceae</taxon>
        <taxon>Phyllosticta</taxon>
    </lineage>
</organism>
<evidence type="ECO:0000256" key="1">
    <source>
        <dbReference type="SAM" id="SignalP"/>
    </source>
</evidence>
<evidence type="ECO:0000313" key="2">
    <source>
        <dbReference type="EMBL" id="KAK7546292.1"/>
    </source>
</evidence>
<evidence type="ECO:0008006" key="4">
    <source>
        <dbReference type="Google" id="ProtNLM"/>
    </source>
</evidence>